<keyword evidence="1" id="KW-0479">Metal-binding</keyword>
<evidence type="ECO:0000259" key="2">
    <source>
        <dbReference type="Pfam" id="PF00042"/>
    </source>
</evidence>
<keyword evidence="1" id="KW-0408">Iron</keyword>
<dbReference type="InterPro" id="IPR044399">
    <property type="entry name" value="Mb-like_M"/>
</dbReference>
<keyword evidence="1" id="KW-0813">Transport</keyword>
<organism evidence="5">
    <name type="scientific">Soboliphyme baturini</name>
    <dbReference type="NCBI Taxonomy" id="241478"/>
    <lineage>
        <taxon>Eukaryota</taxon>
        <taxon>Metazoa</taxon>
        <taxon>Ecdysozoa</taxon>
        <taxon>Nematoda</taxon>
        <taxon>Enoplea</taxon>
        <taxon>Dorylaimia</taxon>
        <taxon>Dioctophymatida</taxon>
        <taxon>Dioctophymatoidea</taxon>
        <taxon>Soboliphymatidae</taxon>
        <taxon>Soboliphyme</taxon>
    </lineage>
</organism>
<evidence type="ECO:0000313" key="3">
    <source>
        <dbReference type="EMBL" id="VDP24740.1"/>
    </source>
</evidence>
<gene>
    <name evidence="3" type="ORF">SBAD_LOCUS9661</name>
</gene>
<feature type="domain" description="Globin" evidence="2">
    <location>
        <begin position="7"/>
        <end position="103"/>
    </location>
</feature>
<dbReference type="EMBL" id="UZAM01013005">
    <property type="protein sequence ID" value="VDP24740.1"/>
    <property type="molecule type" value="Genomic_DNA"/>
</dbReference>
<dbReference type="AlphaFoldDB" id="A0A183J1B3"/>
<name>A0A183J1B3_9BILA</name>
<evidence type="ECO:0000313" key="4">
    <source>
        <dbReference type="Proteomes" id="UP000270296"/>
    </source>
</evidence>
<comment type="similarity">
    <text evidence="1">Belongs to the globin family.</text>
</comment>
<evidence type="ECO:0000313" key="5">
    <source>
        <dbReference type="WBParaSite" id="SBAD_0001000901-mRNA-1"/>
    </source>
</evidence>
<dbReference type="Pfam" id="PF00042">
    <property type="entry name" value="Globin"/>
    <property type="match status" value="1"/>
</dbReference>
<dbReference type="InterPro" id="IPR000971">
    <property type="entry name" value="Globin"/>
</dbReference>
<keyword evidence="1" id="KW-0349">Heme</keyword>
<dbReference type="GO" id="GO:0020037">
    <property type="term" value="F:heme binding"/>
    <property type="evidence" value="ECO:0007669"/>
    <property type="project" value="InterPro"/>
</dbReference>
<reference evidence="3 4" key="2">
    <citation type="submission" date="2018-11" db="EMBL/GenBank/DDBJ databases">
        <authorList>
            <consortium name="Pathogen Informatics"/>
        </authorList>
    </citation>
    <scope>NUCLEOTIDE SEQUENCE [LARGE SCALE GENOMIC DNA]</scope>
</reference>
<proteinExistence type="inferred from homology"/>
<keyword evidence="4" id="KW-1185">Reference proteome</keyword>
<dbReference type="CDD" id="cd01040">
    <property type="entry name" value="Mb-like"/>
    <property type="match status" value="1"/>
</dbReference>
<dbReference type="Gene3D" id="1.10.490.10">
    <property type="entry name" value="Globins"/>
    <property type="match status" value="1"/>
</dbReference>
<accession>A0A183J1B3</accession>
<dbReference type="InterPro" id="IPR012292">
    <property type="entry name" value="Globin/Proto"/>
</dbReference>
<dbReference type="Proteomes" id="UP000270296">
    <property type="component" value="Unassembled WGS sequence"/>
</dbReference>
<dbReference type="WBParaSite" id="SBAD_0001000901-mRNA-1">
    <property type="protein sequence ID" value="SBAD_0001000901-mRNA-1"/>
    <property type="gene ID" value="SBAD_0001000901"/>
</dbReference>
<protein>
    <submittedName>
        <fullName evidence="5">GLOBIN domain-containing protein</fullName>
    </submittedName>
</protein>
<reference evidence="5" key="1">
    <citation type="submission" date="2016-06" db="UniProtKB">
        <authorList>
            <consortium name="WormBaseParasite"/>
        </authorList>
    </citation>
    <scope>IDENTIFICATION</scope>
</reference>
<dbReference type="SUPFAM" id="SSF46458">
    <property type="entry name" value="Globin-like"/>
    <property type="match status" value="1"/>
</dbReference>
<evidence type="ECO:0000256" key="1">
    <source>
        <dbReference type="RuleBase" id="RU000356"/>
    </source>
</evidence>
<keyword evidence="1" id="KW-0561">Oxygen transport</keyword>
<sequence length="112" mass="12962">MSIPDMDIMNAKAFKNVVSAYMQGFQFLVEHLDQEVEFRKELDRIYNVHSKRGIRDMPYAESGESPAFQMLFVCFVETLQNRGMTVDIDMQKAWQKLFDLVADPTLMTTAAE</sequence>
<dbReference type="GO" id="GO:0005344">
    <property type="term" value="F:oxygen carrier activity"/>
    <property type="evidence" value="ECO:0007669"/>
    <property type="project" value="UniProtKB-KW"/>
</dbReference>
<dbReference type="InterPro" id="IPR009050">
    <property type="entry name" value="Globin-like_sf"/>
</dbReference>
<dbReference type="GO" id="GO:0019825">
    <property type="term" value="F:oxygen binding"/>
    <property type="evidence" value="ECO:0007669"/>
    <property type="project" value="InterPro"/>
</dbReference>